<keyword evidence="4 6" id="KW-1133">Transmembrane helix</keyword>
<evidence type="ECO:0000256" key="6">
    <source>
        <dbReference type="SAM" id="Phobius"/>
    </source>
</evidence>
<evidence type="ECO:0000256" key="3">
    <source>
        <dbReference type="ARBA" id="ARBA00022692"/>
    </source>
</evidence>
<proteinExistence type="predicted"/>
<gene>
    <name evidence="7" type="ORF">bsdE14_10420</name>
</gene>
<keyword evidence="5 6" id="KW-0472">Membrane</keyword>
<evidence type="ECO:0000256" key="4">
    <source>
        <dbReference type="ARBA" id="ARBA00022989"/>
    </source>
</evidence>
<dbReference type="Pfam" id="PF02361">
    <property type="entry name" value="CbiQ"/>
    <property type="match status" value="1"/>
</dbReference>
<keyword evidence="8" id="KW-1185">Reference proteome</keyword>
<feature type="transmembrane region" description="Helical" evidence="6">
    <location>
        <begin position="105"/>
        <end position="126"/>
    </location>
</feature>
<comment type="caution">
    <text evidence="7">The sequence shown here is derived from an EMBL/GenBank/DDBJ whole genome shotgun (WGS) entry which is preliminary data.</text>
</comment>
<dbReference type="RefSeq" id="WP_264848921.1">
    <property type="nucleotide sequence ID" value="NZ_BRXR01000001.1"/>
</dbReference>
<feature type="transmembrane region" description="Helical" evidence="6">
    <location>
        <begin position="80"/>
        <end position="98"/>
    </location>
</feature>
<dbReference type="EMBL" id="BRXR01000001">
    <property type="protein sequence ID" value="GLC29632.1"/>
    <property type="molecule type" value="Genomic_DNA"/>
</dbReference>
<organism evidence="7 8">
    <name type="scientific">Clostridium omnivorum</name>
    <dbReference type="NCBI Taxonomy" id="1604902"/>
    <lineage>
        <taxon>Bacteria</taxon>
        <taxon>Bacillati</taxon>
        <taxon>Bacillota</taxon>
        <taxon>Clostridia</taxon>
        <taxon>Eubacteriales</taxon>
        <taxon>Clostridiaceae</taxon>
        <taxon>Clostridium</taxon>
    </lineage>
</organism>
<dbReference type="InterPro" id="IPR051611">
    <property type="entry name" value="ECF_transporter_component"/>
</dbReference>
<evidence type="ECO:0000313" key="8">
    <source>
        <dbReference type="Proteomes" id="UP001208567"/>
    </source>
</evidence>
<feature type="transmembrane region" description="Helical" evidence="6">
    <location>
        <begin position="56"/>
        <end position="74"/>
    </location>
</feature>
<comment type="subcellular location">
    <subcellularLocation>
        <location evidence="1">Membrane</location>
        <topology evidence="1">Multi-pass membrane protein</topology>
    </subcellularLocation>
</comment>
<dbReference type="PANTHER" id="PTHR34857:SF2">
    <property type="entry name" value="SLL0384 PROTEIN"/>
    <property type="match status" value="1"/>
</dbReference>
<keyword evidence="2" id="KW-1003">Cell membrane</keyword>
<feature type="transmembrane region" description="Helical" evidence="6">
    <location>
        <begin position="158"/>
        <end position="175"/>
    </location>
</feature>
<evidence type="ECO:0000256" key="2">
    <source>
        <dbReference type="ARBA" id="ARBA00022475"/>
    </source>
</evidence>
<feature type="transmembrane region" description="Helical" evidence="6">
    <location>
        <begin position="252"/>
        <end position="271"/>
    </location>
</feature>
<keyword evidence="3 6" id="KW-0812">Transmembrane</keyword>
<evidence type="ECO:0000256" key="1">
    <source>
        <dbReference type="ARBA" id="ARBA00004141"/>
    </source>
</evidence>
<feature type="transmembrane region" description="Helical" evidence="6">
    <location>
        <begin position="132"/>
        <end position="151"/>
    </location>
</feature>
<dbReference type="PANTHER" id="PTHR34857">
    <property type="entry name" value="SLL0384 PROTEIN"/>
    <property type="match status" value="1"/>
</dbReference>
<protein>
    <submittedName>
        <fullName evidence="7">Cobalt permease</fullName>
    </submittedName>
</protein>
<reference evidence="7 8" key="1">
    <citation type="journal article" date="2024" name="Int. J. Syst. Evol. Microbiol.">
        <title>Clostridium omnivorum sp. nov., isolated from anoxic soil under the treatment of reductive soil disinfestation.</title>
        <authorList>
            <person name="Ueki A."/>
            <person name="Tonouchi A."/>
            <person name="Kaku N."/>
            <person name="Honma S."/>
            <person name="Ueki K."/>
        </authorList>
    </citation>
    <scope>NUCLEOTIDE SEQUENCE [LARGE SCALE GENOMIC DNA]</scope>
    <source>
        <strain evidence="7 8">E14</strain>
    </source>
</reference>
<dbReference type="InterPro" id="IPR003339">
    <property type="entry name" value="ABC/ECF_trnsptr_transmembrane"/>
</dbReference>
<accession>A0ABQ5N338</accession>
<evidence type="ECO:0000256" key="5">
    <source>
        <dbReference type="ARBA" id="ARBA00023136"/>
    </source>
</evidence>
<name>A0ABQ5N338_9CLOT</name>
<sequence>MNKVEERNTTMPEWLLKDDKYVPNGDKNAFIDKSILSLLNILTKFRRHTKHRVNKLPINSFIKLISAIIFIVFVAAAKNFSFVLTAGVCLLVIINFLHIEQIKQILKISMAAGVFTCIILLPSIFLGYGSNFLMITIKVLCTVTMVNVLAASTEWNDLISALKLFHIPDIFIFVLDITMKYIVTLGEFSLSMLYALKLRSVGKSKNKNASIAGIMGTLFIKSKEMAEDMQGAMECRGFNGEYRIYKKFTLKYIDYICIMFNVIFIFAYYYLDRL</sequence>
<dbReference type="Proteomes" id="UP001208567">
    <property type="component" value="Unassembled WGS sequence"/>
</dbReference>
<evidence type="ECO:0000313" key="7">
    <source>
        <dbReference type="EMBL" id="GLC29632.1"/>
    </source>
</evidence>
<dbReference type="CDD" id="cd16914">
    <property type="entry name" value="EcfT"/>
    <property type="match status" value="1"/>
</dbReference>